<keyword evidence="2" id="KW-0812">Transmembrane</keyword>
<keyword evidence="2" id="KW-1133">Transmembrane helix</keyword>
<proteinExistence type="predicted"/>
<name>A0A069QVH0_HOYLO</name>
<comment type="caution">
    <text evidence="4">The sequence shown here is derived from an EMBL/GenBank/DDBJ whole genome shotgun (WGS) entry which is preliminary data.</text>
</comment>
<evidence type="ECO:0000313" key="5">
    <source>
        <dbReference type="Proteomes" id="UP000027442"/>
    </source>
</evidence>
<reference evidence="4 5" key="1">
    <citation type="submission" date="2013-08" db="EMBL/GenBank/DDBJ databases">
        <authorList>
            <person name="Weinstock G."/>
            <person name="Sodergren E."/>
            <person name="Wylie T."/>
            <person name="Fulton L."/>
            <person name="Fulton R."/>
            <person name="Fronick C."/>
            <person name="O'Laughlin M."/>
            <person name="Godfrey J."/>
            <person name="Miner T."/>
            <person name="Herter B."/>
            <person name="Appelbaum E."/>
            <person name="Cordes M."/>
            <person name="Lek S."/>
            <person name="Wollam A."/>
            <person name="Pepin K.H."/>
            <person name="Palsikar V.B."/>
            <person name="Mitreva M."/>
            <person name="Wilson R.K."/>
        </authorList>
    </citation>
    <scope>NUCLEOTIDE SEQUENCE [LARGE SCALE GENOMIC DNA]</scope>
    <source>
        <strain evidence="4 5">ATCC 15930</strain>
    </source>
</reference>
<feature type="transmembrane region" description="Helical" evidence="2">
    <location>
        <begin position="375"/>
        <end position="398"/>
    </location>
</feature>
<dbReference type="EMBL" id="JNGW01000010">
    <property type="protein sequence ID" value="KDR53851.1"/>
    <property type="molecule type" value="Genomic_DNA"/>
</dbReference>
<feature type="coiled-coil region" evidence="1">
    <location>
        <begin position="397"/>
        <end position="438"/>
    </location>
</feature>
<organism evidence="4 5">
    <name type="scientific">Hoylesella loescheii DSM 19665 = JCM 12249 = ATCC 15930</name>
    <dbReference type="NCBI Taxonomy" id="1122985"/>
    <lineage>
        <taxon>Bacteria</taxon>
        <taxon>Pseudomonadati</taxon>
        <taxon>Bacteroidota</taxon>
        <taxon>Bacteroidia</taxon>
        <taxon>Bacteroidales</taxon>
        <taxon>Prevotellaceae</taxon>
        <taxon>Hoylesella</taxon>
    </lineage>
</organism>
<protein>
    <recommendedName>
        <fullName evidence="3">DUF6377 domain-containing protein</fullName>
    </recommendedName>
</protein>
<gene>
    <name evidence="4" type="ORF">HMPREF1991_00051</name>
</gene>
<dbReference type="Proteomes" id="UP000027442">
    <property type="component" value="Unassembled WGS sequence"/>
</dbReference>
<feature type="domain" description="DUF6377" evidence="3">
    <location>
        <begin position="304"/>
        <end position="559"/>
    </location>
</feature>
<dbReference type="PATRIC" id="fig|1122985.7.peg.56"/>
<dbReference type="HOGENOM" id="CLU_037195_0_0_10"/>
<dbReference type="AlphaFoldDB" id="A0A069QVH0"/>
<dbReference type="Pfam" id="PF19904">
    <property type="entry name" value="DUF6377"/>
    <property type="match status" value="1"/>
</dbReference>
<evidence type="ECO:0000256" key="2">
    <source>
        <dbReference type="SAM" id="Phobius"/>
    </source>
</evidence>
<evidence type="ECO:0000313" key="4">
    <source>
        <dbReference type="EMBL" id="KDR53851.1"/>
    </source>
</evidence>
<sequence>MFKKHDVYLHMPKRNIKTRRTIQLPIIGHHESKQNISTCSRQTRKEPRMFTKIFTLMLLAMLPMLRATAAVSDSLLNELDHIIELRPTFIANKERAIHQLRTSLGGVKGRNVREEMNLCEQLWREYAAFNTDSSLFYASKLYQLAEKANDEEQMFNAVLHKVEALITIGMFKEAYELLNTQYQKPCPKDKREVFYHLYRTLYGLMADFAVTQQEKQTYTHLTDTYRDSLLANYSPSTPLYKMILADKLIAHGRYREALVHLQPFSLGKDGRLNAAYAYTMAEAYNSLGDATMAKRYYIMSAIEDMKSDTREYISLRKVATLLFQDGDIDRAYKYLTICMDDAKACNARMRILEILDTFPIINQAYLAKKHQQQMVVIWVLVGISLLALSLLFAIRYVLKQKKVVVTARQELAEANEQLRAMNAQLTQYNKEIKQQNQLIAENSYLKEEYIARYMDQCSIYLEKMGKLRTHLSKLLSTGRTKAMAEAVKVSNKEVEVALAEFYDSFDDTFIQLFPTFVEDFNALLQPGEEIVPKNGHRLNAELRIFALIRLGITDSVKIAQFLRYSTTTIYNYRTRVRNKARGHRDELETLVMNIGKITSNQ</sequence>
<keyword evidence="2" id="KW-0472">Membrane</keyword>
<dbReference type="InterPro" id="IPR045957">
    <property type="entry name" value="DUF6377"/>
</dbReference>
<accession>A0A069QVH0</accession>
<evidence type="ECO:0000259" key="3">
    <source>
        <dbReference type="Pfam" id="PF19904"/>
    </source>
</evidence>
<keyword evidence="5" id="KW-1185">Reference proteome</keyword>
<keyword evidence="1" id="KW-0175">Coiled coil</keyword>
<evidence type="ECO:0000256" key="1">
    <source>
        <dbReference type="SAM" id="Coils"/>
    </source>
</evidence>
<dbReference type="eggNOG" id="COG2956">
    <property type="taxonomic scope" value="Bacteria"/>
</dbReference>